<keyword evidence="1" id="KW-0472">Membrane</keyword>
<name>A0A7J7IZH7_BUGNE</name>
<comment type="caution">
    <text evidence="2">The sequence shown here is derived from an EMBL/GenBank/DDBJ whole genome shotgun (WGS) entry which is preliminary data.</text>
</comment>
<accession>A0A7J7IZH7</accession>
<gene>
    <name evidence="2" type="ORF">EB796_022712</name>
</gene>
<dbReference type="EMBL" id="VXIV02003263">
    <property type="protein sequence ID" value="KAF6018977.1"/>
    <property type="molecule type" value="Genomic_DNA"/>
</dbReference>
<organism evidence="2 3">
    <name type="scientific">Bugula neritina</name>
    <name type="common">Brown bryozoan</name>
    <name type="synonym">Sertularia neritina</name>
    <dbReference type="NCBI Taxonomy" id="10212"/>
    <lineage>
        <taxon>Eukaryota</taxon>
        <taxon>Metazoa</taxon>
        <taxon>Spiralia</taxon>
        <taxon>Lophotrochozoa</taxon>
        <taxon>Bryozoa</taxon>
        <taxon>Gymnolaemata</taxon>
        <taxon>Cheilostomatida</taxon>
        <taxon>Flustrina</taxon>
        <taxon>Buguloidea</taxon>
        <taxon>Bugulidae</taxon>
        <taxon>Bugula</taxon>
    </lineage>
</organism>
<sequence>MSPVETKEGKCRSSSPYTKFLRWRAVASMFSIKTILSFIVMVFSPKNGAKAKEAAMLRDRKLKMRLLRQSYHLV</sequence>
<keyword evidence="3" id="KW-1185">Reference proteome</keyword>
<reference evidence="2" key="1">
    <citation type="submission" date="2020-06" db="EMBL/GenBank/DDBJ databases">
        <title>Draft genome of Bugula neritina, a colonial animal packing powerful symbionts and potential medicines.</title>
        <authorList>
            <person name="Rayko M."/>
        </authorList>
    </citation>
    <scope>NUCLEOTIDE SEQUENCE [LARGE SCALE GENOMIC DNA]</scope>
    <source>
        <strain evidence="2">Kwan_BN1</strain>
    </source>
</reference>
<dbReference type="Proteomes" id="UP000593567">
    <property type="component" value="Unassembled WGS sequence"/>
</dbReference>
<evidence type="ECO:0000313" key="2">
    <source>
        <dbReference type="EMBL" id="KAF6018977.1"/>
    </source>
</evidence>
<evidence type="ECO:0000313" key="3">
    <source>
        <dbReference type="Proteomes" id="UP000593567"/>
    </source>
</evidence>
<proteinExistence type="predicted"/>
<feature type="transmembrane region" description="Helical" evidence="1">
    <location>
        <begin position="20"/>
        <end position="43"/>
    </location>
</feature>
<keyword evidence="1" id="KW-0812">Transmembrane</keyword>
<dbReference type="AlphaFoldDB" id="A0A7J7IZH7"/>
<protein>
    <submittedName>
        <fullName evidence="2">Uncharacterized protein</fullName>
    </submittedName>
</protein>
<keyword evidence="1" id="KW-1133">Transmembrane helix</keyword>
<evidence type="ECO:0000256" key="1">
    <source>
        <dbReference type="SAM" id="Phobius"/>
    </source>
</evidence>